<dbReference type="InterPro" id="IPR019557">
    <property type="entry name" value="AminoTfrase-like_pln_mobile"/>
</dbReference>
<evidence type="ECO:0000259" key="1">
    <source>
        <dbReference type="Pfam" id="PF10536"/>
    </source>
</evidence>
<evidence type="ECO:0000313" key="2">
    <source>
        <dbReference type="EMBL" id="KAK5785009.1"/>
    </source>
</evidence>
<comment type="caution">
    <text evidence="2">The sequence shown here is derived from an EMBL/GenBank/DDBJ whole genome shotgun (WGS) entry which is preliminary data.</text>
</comment>
<protein>
    <recommendedName>
        <fullName evidence="1">Aminotransferase-like plant mobile domain-containing protein</fullName>
    </recommendedName>
</protein>
<evidence type="ECO:0000313" key="3">
    <source>
        <dbReference type="Proteomes" id="UP001358586"/>
    </source>
</evidence>
<proteinExistence type="predicted"/>
<dbReference type="InterPro" id="IPR044824">
    <property type="entry name" value="MAIN-like"/>
</dbReference>
<dbReference type="PANTHER" id="PTHR46033">
    <property type="entry name" value="PROTEIN MAIN-LIKE 2"/>
    <property type="match status" value="1"/>
</dbReference>
<dbReference type="EMBL" id="JARKNE010000011">
    <property type="protein sequence ID" value="KAK5785009.1"/>
    <property type="molecule type" value="Genomic_DNA"/>
</dbReference>
<organism evidence="2 3">
    <name type="scientific">Gossypium arboreum</name>
    <name type="common">Tree cotton</name>
    <name type="synonym">Gossypium nanking</name>
    <dbReference type="NCBI Taxonomy" id="29729"/>
    <lineage>
        <taxon>Eukaryota</taxon>
        <taxon>Viridiplantae</taxon>
        <taxon>Streptophyta</taxon>
        <taxon>Embryophyta</taxon>
        <taxon>Tracheophyta</taxon>
        <taxon>Spermatophyta</taxon>
        <taxon>Magnoliopsida</taxon>
        <taxon>eudicotyledons</taxon>
        <taxon>Gunneridae</taxon>
        <taxon>Pentapetalae</taxon>
        <taxon>rosids</taxon>
        <taxon>malvids</taxon>
        <taxon>Malvales</taxon>
        <taxon>Malvaceae</taxon>
        <taxon>Malvoideae</taxon>
        <taxon>Gossypium</taxon>
    </lineage>
</organism>
<name>A0ABR0N5Z1_GOSAR</name>
<feature type="domain" description="Aminotransferase-like plant mobile" evidence="1">
    <location>
        <begin position="3"/>
        <end position="219"/>
    </location>
</feature>
<sequence>MIEIGWLRDTFQEQENDSTEVERIRYAWAYILEMIGGYLMPDLSQNLVHLMRLLKFVDFRVASQLSWEYAVLATLYREMCRATPPNKAKIGGFLSLLQSWARFRFPFLRPQWNHPVSYVGIPTALEDIRLLLDQRSEAQFQWTPNEDPAIRAVIPEEFFQNLNIWHFKVPLVNYATIEMYQTDRVLRQFGFRQSIPEEPDVLDDQHKIDLRLTNTDWQDSWQAIFAIERAEVLANPCRKGTMGPL</sequence>
<reference evidence="2 3" key="1">
    <citation type="submission" date="2023-03" db="EMBL/GenBank/DDBJ databases">
        <title>WGS of Gossypium arboreum.</title>
        <authorList>
            <person name="Yu D."/>
        </authorList>
    </citation>
    <scope>NUCLEOTIDE SEQUENCE [LARGE SCALE GENOMIC DNA]</scope>
    <source>
        <tissue evidence="2">Leaf</tissue>
    </source>
</reference>
<dbReference type="Proteomes" id="UP001358586">
    <property type="component" value="Chromosome 11"/>
</dbReference>
<keyword evidence="3" id="KW-1185">Reference proteome</keyword>
<accession>A0ABR0N5Z1</accession>
<dbReference type="Pfam" id="PF10536">
    <property type="entry name" value="PMD"/>
    <property type="match status" value="1"/>
</dbReference>
<gene>
    <name evidence="2" type="ORF">PVK06_039550</name>
</gene>
<dbReference type="PANTHER" id="PTHR46033:SF8">
    <property type="entry name" value="PROTEIN MAINTENANCE OF MERISTEMS-LIKE"/>
    <property type="match status" value="1"/>
</dbReference>